<proteinExistence type="predicted"/>
<feature type="region of interest" description="Disordered" evidence="1">
    <location>
        <begin position="92"/>
        <end position="150"/>
    </location>
</feature>
<accession>A0A8D7F2E0</accession>
<evidence type="ECO:0000256" key="1">
    <source>
        <dbReference type="SAM" id="MobiDB-lite"/>
    </source>
</evidence>
<feature type="compositionally biased region" description="Gly residues" evidence="1">
    <location>
        <begin position="106"/>
        <end position="118"/>
    </location>
</feature>
<gene>
    <name evidence="2" type="ORF">GSMUA_257750.1</name>
</gene>
<reference evidence="2" key="1">
    <citation type="submission" date="2021-03" db="EMBL/GenBank/DDBJ databases">
        <authorList>
            <consortium name="Genoscope - CEA"/>
            <person name="William W."/>
        </authorList>
    </citation>
    <scope>NUCLEOTIDE SEQUENCE</scope>
    <source>
        <strain evidence="2">Doubled-haploid Pahang</strain>
    </source>
</reference>
<feature type="non-terminal residue" evidence="2">
    <location>
        <position position="1"/>
    </location>
</feature>
<protein>
    <submittedName>
        <fullName evidence="2">(wild Malaysian banana) hypothetical protein</fullName>
    </submittedName>
</protein>
<evidence type="ECO:0000313" key="2">
    <source>
        <dbReference type="EMBL" id="CAG1837598.1"/>
    </source>
</evidence>
<sequence length="190" mass="19610">SDHVTCPISHHFRHLLLLWSRWRLIREGEIELGASPAELDGGSVVGHRRRLRGVEGAQPLAHRPPGVAYLRRPLPPRPLPHPTVLALLRVIPPPPPPPPGVSGSDSRGGGNLVVGGGEEVAAQAPGDAAEAAGVGERERGGGGSVAGEDVDECGNDGGCFLLSRGAGEGREGALRVGEAQHVAAPVPDLM</sequence>
<dbReference type="EMBL" id="HG996470">
    <property type="protein sequence ID" value="CAG1837598.1"/>
    <property type="molecule type" value="Genomic_DNA"/>
</dbReference>
<organism evidence="2">
    <name type="scientific">Musa acuminata subsp. malaccensis</name>
    <name type="common">Wild banana</name>
    <name type="synonym">Musa malaccensis</name>
    <dbReference type="NCBI Taxonomy" id="214687"/>
    <lineage>
        <taxon>Eukaryota</taxon>
        <taxon>Viridiplantae</taxon>
        <taxon>Streptophyta</taxon>
        <taxon>Embryophyta</taxon>
        <taxon>Tracheophyta</taxon>
        <taxon>Spermatophyta</taxon>
        <taxon>Magnoliopsida</taxon>
        <taxon>Liliopsida</taxon>
        <taxon>Zingiberales</taxon>
        <taxon>Musaceae</taxon>
        <taxon>Musa</taxon>
    </lineage>
</organism>
<dbReference type="AlphaFoldDB" id="A0A8D7F2E0"/>
<feature type="compositionally biased region" description="Low complexity" evidence="1">
    <location>
        <begin position="119"/>
        <end position="134"/>
    </location>
</feature>
<name>A0A8D7F2E0_MUSAM</name>